<gene>
    <name evidence="1" type="ORF">NMOB1V02_LOCUS3428</name>
</gene>
<evidence type="ECO:0000313" key="2">
    <source>
        <dbReference type="Proteomes" id="UP000678499"/>
    </source>
</evidence>
<name>A0A7R9BKG8_9CRUS</name>
<dbReference type="EMBL" id="CAJPEX010000455">
    <property type="protein sequence ID" value="CAG0915791.1"/>
    <property type="molecule type" value="Genomic_DNA"/>
</dbReference>
<dbReference type="AlphaFoldDB" id="A0A7R9BKG8"/>
<evidence type="ECO:0000313" key="1">
    <source>
        <dbReference type="EMBL" id="CAD7275639.1"/>
    </source>
</evidence>
<organism evidence="1">
    <name type="scientific">Notodromas monacha</name>
    <dbReference type="NCBI Taxonomy" id="399045"/>
    <lineage>
        <taxon>Eukaryota</taxon>
        <taxon>Metazoa</taxon>
        <taxon>Ecdysozoa</taxon>
        <taxon>Arthropoda</taxon>
        <taxon>Crustacea</taxon>
        <taxon>Oligostraca</taxon>
        <taxon>Ostracoda</taxon>
        <taxon>Podocopa</taxon>
        <taxon>Podocopida</taxon>
        <taxon>Cypridocopina</taxon>
        <taxon>Cypridoidea</taxon>
        <taxon>Cyprididae</taxon>
        <taxon>Notodromas</taxon>
    </lineage>
</organism>
<reference evidence="1" key="1">
    <citation type="submission" date="2020-11" db="EMBL/GenBank/DDBJ databases">
        <authorList>
            <person name="Tran Van P."/>
        </authorList>
    </citation>
    <scope>NUCLEOTIDE SEQUENCE</scope>
</reference>
<proteinExistence type="predicted"/>
<keyword evidence="2" id="KW-1185">Reference proteome</keyword>
<dbReference type="Proteomes" id="UP000678499">
    <property type="component" value="Unassembled WGS sequence"/>
</dbReference>
<dbReference type="EMBL" id="OA882492">
    <property type="protein sequence ID" value="CAD7275639.1"/>
    <property type="molecule type" value="Genomic_DNA"/>
</dbReference>
<sequence>MARCTVKQFADVDKMQNKDPKCPATCGPRIGTSDTQVQAVIDSFAGKTAGGSPVPVFAEGGELQLPRGLVPTWTESGGSYRPLDVPPPNYRSCVTTAPPDVRQMTAVIPKTGFMIICDDVELTGNKAIEAPEVPTTVELDARWDQRDGFILRIYRKADAAPGSSQANANTSDQWTGNILRREIGTRKLAYLKHLESQKRVRTRRIEEFLYLKEDVTDDGGSDEGSSETEEFKQENEVGDVSLPEAFLALRIPILQKPAPVVPIHFVLEHLRNRDRSGMQIELVLSNYILAQGEILKERINWEARVGAMFPPGLPIVDACVAQKFKDLTDYDYDMEIELEPRVICNF</sequence>
<protein>
    <submittedName>
        <fullName evidence="1">Uncharacterized protein</fullName>
    </submittedName>
</protein>
<accession>A0A7R9BKG8</accession>